<protein>
    <submittedName>
        <fullName evidence="1">Uncharacterized protein</fullName>
    </submittedName>
</protein>
<dbReference type="EMBL" id="CP024785">
    <property type="protein sequence ID" value="AUB40827.1"/>
    <property type="molecule type" value="Genomic_DNA"/>
</dbReference>
<proteinExistence type="predicted"/>
<name>A0A2K8SZG0_9NOSO</name>
<reference evidence="1 2" key="1">
    <citation type="submission" date="2017-11" db="EMBL/GenBank/DDBJ databases">
        <title>Complete genome of a free-living desiccation-tolerant cyanobacterium and its photosynthetic adaptation to extreme terrestrial habitat.</title>
        <authorList>
            <person name="Shang J."/>
        </authorList>
    </citation>
    <scope>NUCLEOTIDE SEQUENCE [LARGE SCALE GENOMIC DNA]</scope>
    <source>
        <strain evidence="1 2">CCNUN1</strain>
    </source>
</reference>
<organism evidence="1 2">
    <name type="scientific">Nostoc flagelliforme CCNUN1</name>
    <dbReference type="NCBI Taxonomy" id="2038116"/>
    <lineage>
        <taxon>Bacteria</taxon>
        <taxon>Bacillati</taxon>
        <taxon>Cyanobacteriota</taxon>
        <taxon>Cyanophyceae</taxon>
        <taxon>Nostocales</taxon>
        <taxon>Nostocaceae</taxon>
        <taxon>Nostoc</taxon>
    </lineage>
</organism>
<keyword evidence="2" id="KW-1185">Reference proteome</keyword>
<dbReference type="KEGG" id="nfl:COO91_06856"/>
<sequence>MSLITPSPIHSALPAPIISYVQAFKICEQQLGINHRHTVFVREKLRICKAALDSKREGEE</sequence>
<evidence type="ECO:0000313" key="1">
    <source>
        <dbReference type="EMBL" id="AUB40827.1"/>
    </source>
</evidence>
<accession>A0A2K8SZG0</accession>
<dbReference type="AlphaFoldDB" id="A0A2K8SZG0"/>
<evidence type="ECO:0000313" key="2">
    <source>
        <dbReference type="Proteomes" id="UP000232003"/>
    </source>
</evidence>
<gene>
    <name evidence="1" type="ORF">COO91_06856</name>
</gene>
<dbReference type="Proteomes" id="UP000232003">
    <property type="component" value="Chromosome"/>
</dbReference>